<evidence type="ECO:0000313" key="1">
    <source>
        <dbReference type="EMBL" id="MFC5143466.1"/>
    </source>
</evidence>
<dbReference type="Proteomes" id="UP001596222">
    <property type="component" value="Unassembled WGS sequence"/>
</dbReference>
<comment type="caution">
    <text evidence="1">The sequence shown here is derived from an EMBL/GenBank/DDBJ whole genome shotgun (WGS) entry which is preliminary data.</text>
</comment>
<protein>
    <submittedName>
        <fullName evidence="1">Uncharacterized protein</fullName>
    </submittedName>
</protein>
<gene>
    <name evidence="1" type="ORF">ACFPP6_01950</name>
</gene>
<organism evidence="1 2">
    <name type="scientific">Streptomyces aureoversilis</name>
    <dbReference type="NCBI Taxonomy" id="67277"/>
    <lineage>
        <taxon>Bacteria</taxon>
        <taxon>Bacillati</taxon>
        <taxon>Actinomycetota</taxon>
        <taxon>Actinomycetes</taxon>
        <taxon>Kitasatosporales</taxon>
        <taxon>Streptomycetaceae</taxon>
        <taxon>Streptomyces</taxon>
    </lineage>
</organism>
<dbReference type="SUPFAM" id="SSF47203">
    <property type="entry name" value="Acyl-CoA dehydrogenase C-terminal domain-like"/>
    <property type="match status" value="1"/>
</dbReference>
<sequence>MEAKTRVVPPGEAVDVLPQLRHAHPLPLRSRAYALIDTKPPGEAIDERLTIRAAAVDLALRTAAACIAATGARSMSSDTPAARLMAEASFHLVHGQTPQAKEAYARLAGASAGPHQCA</sequence>
<dbReference type="EMBL" id="JBHSKJ010000001">
    <property type="protein sequence ID" value="MFC5143466.1"/>
    <property type="molecule type" value="Genomic_DNA"/>
</dbReference>
<keyword evidence="2" id="KW-1185">Reference proteome</keyword>
<reference evidence="2" key="1">
    <citation type="journal article" date="2019" name="Int. J. Syst. Evol. Microbiol.">
        <title>The Global Catalogue of Microorganisms (GCM) 10K type strain sequencing project: providing services to taxonomists for standard genome sequencing and annotation.</title>
        <authorList>
            <consortium name="The Broad Institute Genomics Platform"/>
            <consortium name="The Broad Institute Genome Sequencing Center for Infectious Disease"/>
            <person name="Wu L."/>
            <person name="Ma J."/>
        </authorList>
    </citation>
    <scope>NUCLEOTIDE SEQUENCE [LARGE SCALE GENOMIC DNA]</scope>
    <source>
        <strain evidence="2">CGMCC 4.1641</strain>
    </source>
</reference>
<accession>A0ABV9ZSL5</accession>
<dbReference type="InterPro" id="IPR036250">
    <property type="entry name" value="AcylCo_DH-like_C"/>
</dbReference>
<proteinExistence type="predicted"/>
<dbReference type="RefSeq" id="WP_382036310.1">
    <property type="nucleotide sequence ID" value="NZ_JBHSKJ010000001.1"/>
</dbReference>
<name>A0ABV9ZSL5_9ACTN</name>
<evidence type="ECO:0000313" key="2">
    <source>
        <dbReference type="Proteomes" id="UP001596222"/>
    </source>
</evidence>